<name>A0A0K0PWG9_9BIVA</name>
<sequence>MKSEFIIAIGFLSVAPTVGSMFLTNLISSSQDWDKASPYECGFATPGSPGDFSSRFFHLVILFLVWDVEIVLLVPCFQDLAVWSIGNIALAAFLLVLTLGLFYEITEGTIKWTMQES</sequence>
<feature type="transmembrane region" description="Helical" evidence="9">
    <location>
        <begin position="6"/>
        <end position="27"/>
    </location>
</feature>
<evidence type="ECO:0000256" key="4">
    <source>
        <dbReference type="ARBA" id="ARBA00022448"/>
    </source>
</evidence>
<comment type="function">
    <text evidence="9">Core subunit of the mitochondrial membrane respiratory chain NADH dehydrogenase (Complex I) which catalyzes electron transfer from NADH through the respiratory chain, using ubiquinone as an electron acceptor. Essential for the catalytic activity of complex I.</text>
</comment>
<dbReference type="GO" id="GO:0031966">
    <property type="term" value="C:mitochondrial membrane"/>
    <property type="evidence" value="ECO:0007669"/>
    <property type="project" value="UniProtKB-SubCell"/>
</dbReference>
<evidence type="ECO:0000256" key="3">
    <source>
        <dbReference type="ARBA" id="ARBA00021007"/>
    </source>
</evidence>
<dbReference type="GO" id="GO:0030964">
    <property type="term" value="C:NADH dehydrogenase complex"/>
    <property type="evidence" value="ECO:0007669"/>
    <property type="project" value="TreeGrafter"/>
</dbReference>
<evidence type="ECO:0000256" key="7">
    <source>
        <dbReference type="ARBA" id="ARBA00023136"/>
    </source>
</evidence>
<keyword evidence="6 9" id="KW-1133">Transmembrane helix</keyword>
<proteinExistence type="inferred from homology"/>
<geneLocation type="mitochondrion" evidence="10"/>
<evidence type="ECO:0000313" key="10">
    <source>
        <dbReference type="EMBL" id="AKQ78440.1"/>
    </source>
</evidence>
<comment type="similarity">
    <text evidence="2 9">Belongs to the complex I subunit 3 family.</text>
</comment>
<feature type="transmembrane region" description="Helical" evidence="9">
    <location>
        <begin position="56"/>
        <end position="74"/>
    </location>
</feature>
<evidence type="ECO:0000256" key="8">
    <source>
        <dbReference type="ARBA" id="ARBA00049551"/>
    </source>
</evidence>
<dbReference type="EC" id="7.1.1.2" evidence="9"/>
<evidence type="ECO:0000256" key="2">
    <source>
        <dbReference type="ARBA" id="ARBA00008472"/>
    </source>
</evidence>
<evidence type="ECO:0000256" key="5">
    <source>
        <dbReference type="ARBA" id="ARBA00022692"/>
    </source>
</evidence>
<protein>
    <recommendedName>
        <fullName evidence="3 9">NADH-ubiquinone oxidoreductase chain 3</fullName>
        <ecNumber evidence="9">7.1.1.2</ecNumber>
    </recommendedName>
</protein>
<keyword evidence="5 9" id="KW-0812">Transmembrane</keyword>
<organism evidence="10">
    <name type="scientific">Crassostrea tulipa</name>
    <dbReference type="NCBI Taxonomy" id="2912563"/>
    <lineage>
        <taxon>Eukaryota</taxon>
        <taxon>Metazoa</taxon>
        <taxon>Spiralia</taxon>
        <taxon>Lophotrochozoa</taxon>
        <taxon>Mollusca</taxon>
        <taxon>Bivalvia</taxon>
        <taxon>Autobranchia</taxon>
        <taxon>Pteriomorphia</taxon>
        <taxon>Ostreida</taxon>
        <taxon>Ostreoidea</taxon>
        <taxon>Ostreidae</taxon>
        <taxon>Crassostrea</taxon>
    </lineage>
</organism>
<dbReference type="InterPro" id="IPR000440">
    <property type="entry name" value="NADH_UbQ/plastoQ_OxRdtase_su3"/>
</dbReference>
<dbReference type="CTD" id="4537"/>
<evidence type="ECO:0000256" key="1">
    <source>
        <dbReference type="ARBA" id="ARBA00004370"/>
    </source>
</evidence>
<evidence type="ECO:0000256" key="9">
    <source>
        <dbReference type="RuleBase" id="RU003640"/>
    </source>
</evidence>
<dbReference type="GO" id="GO:0008137">
    <property type="term" value="F:NADH dehydrogenase (ubiquinone) activity"/>
    <property type="evidence" value="ECO:0007669"/>
    <property type="project" value="UniProtKB-UniRule"/>
</dbReference>
<keyword evidence="9" id="KW-1278">Translocase</keyword>
<dbReference type="EMBL" id="KR856227">
    <property type="protein sequence ID" value="AKQ78440.1"/>
    <property type="molecule type" value="Genomic_DNA"/>
</dbReference>
<keyword evidence="9" id="KW-0679">Respiratory chain</keyword>
<accession>A0A0K0PWG9</accession>
<dbReference type="PANTHER" id="PTHR11058">
    <property type="entry name" value="NADH-UBIQUINONE OXIDOREDUCTASE CHAIN 3"/>
    <property type="match status" value="1"/>
</dbReference>
<dbReference type="PANTHER" id="PTHR11058:SF9">
    <property type="entry name" value="NADH-UBIQUINONE OXIDOREDUCTASE CHAIN 3"/>
    <property type="match status" value="1"/>
</dbReference>
<keyword evidence="9" id="KW-0249">Electron transport</keyword>
<evidence type="ECO:0000256" key="6">
    <source>
        <dbReference type="ARBA" id="ARBA00022989"/>
    </source>
</evidence>
<keyword evidence="9" id="KW-0830">Ubiquinone</keyword>
<gene>
    <name evidence="10" type="primary">ND3</name>
</gene>
<dbReference type="InterPro" id="IPR038430">
    <property type="entry name" value="NDAH_ubi_oxred_su3_sf"/>
</dbReference>
<dbReference type="RefSeq" id="YP_009160548.1">
    <property type="nucleotide sequence ID" value="NC_027653.1"/>
</dbReference>
<feature type="transmembrane region" description="Helical" evidence="9">
    <location>
        <begin position="80"/>
        <end position="103"/>
    </location>
</feature>
<dbReference type="Pfam" id="PF00507">
    <property type="entry name" value="Oxidored_q4"/>
    <property type="match status" value="1"/>
</dbReference>
<dbReference type="GeneID" id="25103017"/>
<dbReference type="AlphaFoldDB" id="A0A0K0PWG9"/>
<keyword evidence="9 10" id="KW-0496">Mitochondrion</keyword>
<keyword evidence="4 9" id="KW-0813">Transport</keyword>
<keyword evidence="9" id="KW-0520">NAD</keyword>
<reference evidence="10" key="1">
    <citation type="journal article" date="2015" name="Mitochondrial DNA">
        <title>The complete mitochondrial genome of Crassostrea gasar (Bivalvia: Ostreidae).</title>
        <authorList>
            <person name="Cavaleiro N.P."/>
            <person name="Sole-Cava A.M."/>
            <person name="Melo C.M.R."/>
            <person name="de Almeida L.G."/>
            <person name="Lazoski C."/>
            <person name="de Vasconcelos A.T.R."/>
        </authorList>
    </citation>
    <scope>NUCLEOTIDE SEQUENCE</scope>
    <source>
        <strain evidence="10">SP2</strain>
    </source>
</reference>
<dbReference type="Gene3D" id="1.20.58.1610">
    <property type="entry name" value="NADH:ubiquinone/plastoquinone oxidoreductase, chain 3"/>
    <property type="match status" value="1"/>
</dbReference>
<comment type="catalytic activity">
    <reaction evidence="8 9">
        <text>a ubiquinone + NADH + 5 H(+)(in) = a ubiquinol + NAD(+) + 4 H(+)(out)</text>
        <dbReference type="Rhea" id="RHEA:29091"/>
        <dbReference type="Rhea" id="RHEA-COMP:9565"/>
        <dbReference type="Rhea" id="RHEA-COMP:9566"/>
        <dbReference type="ChEBI" id="CHEBI:15378"/>
        <dbReference type="ChEBI" id="CHEBI:16389"/>
        <dbReference type="ChEBI" id="CHEBI:17976"/>
        <dbReference type="ChEBI" id="CHEBI:57540"/>
        <dbReference type="ChEBI" id="CHEBI:57945"/>
        <dbReference type="EC" id="7.1.1.2"/>
    </reaction>
</comment>
<comment type="subcellular location">
    <subcellularLocation>
        <location evidence="1">Membrane</location>
    </subcellularLocation>
    <subcellularLocation>
        <location evidence="9">Mitochondrion membrane</location>
        <topology evidence="9">Multi-pass membrane protein</topology>
    </subcellularLocation>
</comment>
<keyword evidence="7 9" id="KW-0472">Membrane</keyword>